<accession>A0A9P1GWC4</accession>
<protein>
    <submittedName>
        <fullName evidence="4">Uncharacterized protein</fullName>
    </submittedName>
</protein>
<evidence type="ECO:0000256" key="1">
    <source>
        <dbReference type="ARBA" id="ARBA00006194"/>
    </source>
</evidence>
<keyword evidence="2" id="KW-0689">Ribosomal protein</keyword>
<dbReference type="AlphaFoldDB" id="A0A9P1GWC4"/>
<dbReference type="GO" id="GO:0003735">
    <property type="term" value="F:structural constituent of ribosome"/>
    <property type="evidence" value="ECO:0007669"/>
    <property type="project" value="InterPro"/>
</dbReference>
<organism evidence="4 5">
    <name type="scientific">Parascedosporium putredinis</name>
    <dbReference type="NCBI Taxonomy" id="1442378"/>
    <lineage>
        <taxon>Eukaryota</taxon>
        <taxon>Fungi</taxon>
        <taxon>Dikarya</taxon>
        <taxon>Ascomycota</taxon>
        <taxon>Pezizomycotina</taxon>
        <taxon>Sordariomycetes</taxon>
        <taxon>Hypocreomycetidae</taxon>
        <taxon>Microascales</taxon>
        <taxon>Microascaceae</taxon>
        <taxon>Parascedosporium</taxon>
    </lineage>
</organism>
<dbReference type="PANTHER" id="PTHR11759">
    <property type="entry name" value="40S RIBOSOMAL PROTEIN S14/30S RIBOSOMAL PROTEIN S11"/>
    <property type="match status" value="1"/>
</dbReference>
<dbReference type="Proteomes" id="UP000838763">
    <property type="component" value="Unassembled WGS sequence"/>
</dbReference>
<dbReference type="SUPFAM" id="SSF53137">
    <property type="entry name" value="Translational machinery components"/>
    <property type="match status" value="1"/>
</dbReference>
<dbReference type="GO" id="GO:0006412">
    <property type="term" value="P:translation"/>
    <property type="evidence" value="ECO:0007669"/>
    <property type="project" value="InterPro"/>
</dbReference>
<dbReference type="EMBL" id="CALLCH030000003">
    <property type="protein sequence ID" value="CAI4211912.1"/>
    <property type="molecule type" value="Genomic_DNA"/>
</dbReference>
<dbReference type="Pfam" id="PF00411">
    <property type="entry name" value="Ribosomal_S11"/>
    <property type="match status" value="1"/>
</dbReference>
<comment type="similarity">
    <text evidence="1">Belongs to the universal ribosomal protein uS11 family.</text>
</comment>
<dbReference type="GO" id="GO:0005840">
    <property type="term" value="C:ribosome"/>
    <property type="evidence" value="ECO:0007669"/>
    <property type="project" value="UniProtKB-KW"/>
</dbReference>
<name>A0A9P1GWC4_9PEZI</name>
<evidence type="ECO:0000313" key="5">
    <source>
        <dbReference type="Proteomes" id="UP000838763"/>
    </source>
</evidence>
<dbReference type="Gene3D" id="3.30.420.80">
    <property type="entry name" value="Ribosomal protein S11"/>
    <property type="match status" value="1"/>
</dbReference>
<sequence length="220" mass="23786">MSAILSRRLLARPTLRHAVESAASASRTPQLVRAVSTTPNTQANDGAGYKKGTGNLASSLFSRGAPAQAEDAATAAAKKKQTPGGFAMANLSKVLGPAPVGPEDQEPTLASLTHELTGRRALEEQEPYHFHILSHKHNTHVTVTKPNRDAIISLSCGNIGFRKSRRKQYDAAYQLTVYVLERLYDAGWDRKINKLEVVLRGLAPGGRPRPRSFSAPRAIS</sequence>
<gene>
    <name evidence="4" type="ORF">PPNO1_LOCUS1685</name>
</gene>
<evidence type="ECO:0000256" key="3">
    <source>
        <dbReference type="ARBA" id="ARBA00023274"/>
    </source>
</evidence>
<dbReference type="InterPro" id="IPR036967">
    <property type="entry name" value="Ribosomal_uS11_sf"/>
</dbReference>
<evidence type="ECO:0000256" key="2">
    <source>
        <dbReference type="ARBA" id="ARBA00022980"/>
    </source>
</evidence>
<reference evidence="4" key="1">
    <citation type="submission" date="2022-11" db="EMBL/GenBank/DDBJ databases">
        <authorList>
            <person name="Scott C."/>
            <person name="Bruce N."/>
        </authorList>
    </citation>
    <scope>NUCLEOTIDE SEQUENCE</scope>
</reference>
<keyword evidence="5" id="KW-1185">Reference proteome</keyword>
<dbReference type="OrthoDB" id="1654884at2759"/>
<proteinExistence type="inferred from homology"/>
<dbReference type="InterPro" id="IPR001971">
    <property type="entry name" value="Ribosomal_uS11"/>
</dbReference>
<evidence type="ECO:0000313" key="4">
    <source>
        <dbReference type="EMBL" id="CAI4211912.1"/>
    </source>
</evidence>
<comment type="caution">
    <text evidence="4">The sequence shown here is derived from an EMBL/GenBank/DDBJ whole genome shotgun (WGS) entry which is preliminary data.</text>
</comment>
<dbReference type="GO" id="GO:1990904">
    <property type="term" value="C:ribonucleoprotein complex"/>
    <property type="evidence" value="ECO:0007669"/>
    <property type="project" value="UniProtKB-KW"/>
</dbReference>
<keyword evidence="3" id="KW-0687">Ribonucleoprotein</keyword>